<evidence type="ECO:0000256" key="5">
    <source>
        <dbReference type="SAM" id="MobiDB-lite"/>
    </source>
</evidence>
<evidence type="ECO:0000256" key="3">
    <source>
        <dbReference type="ARBA" id="ARBA00023163"/>
    </source>
</evidence>
<dbReference type="Gene3D" id="2.60.40.3960">
    <property type="entry name" value="Velvet domain"/>
    <property type="match status" value="2"/>
</dbReference>
<feature type="compositionally biased region" description="Polar residues" evidence="5">
    <location>
        <begin position="96"/>
        <end position="120"/>
    </location>
</feature>
<dbReference type="GO" id="GO:0005634">
    <property type="term" value="C:nucleus"/>
    <property type="evidence" value="ECO:0007669"/>
    <property type="project" value="UniProtKB-SubCell"/>
</dbReference>
<feature type="region of interest" description="Disordered" evidence="5">
    <location>
        <begin position="144"/>
        <end position="176"/>
    </location>
</feature>
<name>A0A507C2G2_9FUNG</name>
<proteinExistence type="predicted"/>
<dbReference type="PANTHER" id="PTHR33572:SF15">
    <property type="entry name" value="VELVET DOMAIN-CONTAINING PROTEIN"/>
    <property type="match status" value="1"/>
</dbReference>
<dbReference type="OrthoDB" id="2137542at2759"/>
<dbReference type="PROSITE" id="PS51821">
    <property type="entry name" value="VELVET"/>
    <property type="match status" value="1"/>
</dbReference>
<dbReference type="InterPro" id="IPR021740">
    <property type="entry name" value="Velvet"/>
</dbReference>
<feature type="domain" description="Velvet" evidence="6">
    <location>
        <begin position="11"/>
        <end position="347"/>
    </location>
</feature>
<evidence type="ECO:0000313" key="7">
    <source>
        <dbReference type="EMBL" id="TPX31725.1"/>
    </source>
</evidence>
<evidence type="ECO:0000256" key="4">
    <source>
        <dbReference type="ARBA" id="ARBA00023242"/>
    </source>
</evidence>
<keyword evidence="2" id="KW-0805">Transcription regulation</keyword>
<organism evidence="7 8">
    <name type="scientific">Synchytrium microbalum</name>
    <dbReference type="NCBI Taxonomy" id="1806994"/>
    <lineage>
        <taxon>Eukaryota</taxon>
        <taxon>Fungi</taxon>
        <taxon>Fungi incertae sedis</taxon>
        <taxon>Chytridiomycota</taxon>
        <taxon>Chytridiomycota incertae sedis</taxon>
        <taxon>Chytridiomycetes</taxon>
        <taxon>Synchytriales</taxon>
        <taxon>Synchytriaceae</taxon>
        <taxon>Synchytrium</taxon>
    </lineage>
</organism>
<evidence type="ECO:0000259" key="6">
    <source>
        <dbReference type="PROSITE" id="PS51821"/>
    </source>
</evidence>
<comment type="caution">
    <text evidence="7">The sequence shown here is derived from an EMBL/GenBank/DDBJ whole genome shotgun (WGS) entry which is preliminary data.</text>
</comment>
<gene>
    <name evidence="7" type="ORF">SmJEL517_g05030</name>
</gene>
<reference evidence="7 8" key="1">
    <citation type="journal article" date="2019" name="Sci. Rep.">
        <title>Comparative genomics of chytrid fungi reveal insights into the obligate biotrophic and pathogenic lifestyle of Synchytrium endobioticum.</title>
        <authorList>
            <person name="van de Vossenberg B.T.L.H."/>
            <person name="Warris S."/>
            <person name="Nguyen H.D.T."/>
            <person name="van Gent-Pelzer M.P.E."/>
            <person name="Joly D.L."/>
            <person name="van de Geest H.C."/>
            <person name="Bonants P.J.M."/>
            <person name="Smith D.S."/>
            <person name="Levesque C.A."/>
            <person name="van der Lee T.A.J."/>
        </authorList>
    </citation>
    <scope>NUCLEOTIDE SEQUENCE [LARGE SCALE GENOMIC DNA]</scope>
    <source>
        <strain evidence="7 8">JEL517</strain>
    </source>
</reference>
<dbReference type="GeneID" id="42006255"/>
<protein>
    <recommendedName>
        <fullName evidence="6">Velvet domain-containing protein</fullName>
    </recommendedName>
</protein>
<evidence type="ECO:0000313" key="8">
    <source>
        <dbReference type="Proteomes" id="UP000319731"/>
    </source>
</evidence>
<feature type="region of interest" description="Disordered" evidence="5">
    <location>
        <begin position="93"/>
        <end position="120"/>
    </location>
</feature>
<keyword evidence="8" id="KW-1185">Reference proteome</keyword>
<dbReference type="Proteomes" id="UP000319731">
    <property type="component" value="Unassembled WGS sequence"/>
</dbReference>
<dbReference type="RefSeq" id="XP_031023084.1">
    <property type="nucleotide sequence ID" value="XM_031170958.1"/>
</dbReference>
<accession>A0A507C2G2</accession>
<dbReference type="AlphaFoldDB" id="A0A507C2G2"/>
<dbReference type="InterPro" id="IPR037525">
    <property type="entry name" value="Velvet_dom"/>
</dbReference>
<evidence type="ECO:0000256" key="1">
    <source>
        <dbReference type="ARBA" id="ARBA00004123"/>
    </source>
</evidence>
<dbReference type="Pfam" id="PF11754">
    <property type="entry name" value="Velvet"/>
    <property type="match status" value="1"/>
</dbReference>
<evidence type="ECO:0000256" key="2">
    <source>
        <dbReference type="ARBA" id="ARBA00023015"/>
    </source>
</evidence>
<dbReference type="EMBL" id="QEAO01000040">
    <property type="protein sequence ID" value="TPX31725.1"/>
    <property type="molecule type" value="Genomic_DNA"/>
</dbReference>
<dbReference type="PANTHER" id="PTHR33572">
    <property type="entry name" value="SPORE DEVELOPMENT REGULATOR VOSA"/>
    <property type="match status" value="1"/>
</dbReference>
<keyword evidence="3" id="KW-0804">Transcription</keyword>
<keyword evidence="4" id="KW-0539">Nucleus</keyword>
<dbReference type="STRING" id="1806994.A0A507C2G2"/>
<dbReference type="InterPro" id="IPR038491">
    <property type="entry name" value="Velvet_dom_sf"/>
</dbReference>
<sequence length="364" mass="39473">MYSSSIGTEGEPGNRVYILTVIQDPLRAKCWKFGQGQDRESSKPVNPPIIVQLGLSSNGQLDTSIEALTDWRDLILHSSLVNDDHEDCSYVANEGIQPQTPGPSSATGPIQSQQYGSASVSHLTTMMSPVNSLSLPSLTISNSSLVESDNGRDGGRDNASNSSSSNSLPNIQLLGPRHKFSEPVATQKATKNTRAGAINAAVSPSLAPLIAVPARSAPTYQFWRPTDQQHSPPGTGYSRALEGNLASSSFQLTDLEGRRGVFFVFAEVTVRVEGTFRLKFDLYNLNHVMPNSTFTTTNTLVGRRLATTTSARFISYSPRDYLQLQQQAESSEISKHFAEQGLVIPIRKSARIKHGMFATVATDN</sequence>
<comment type="subcellular location">
    <subcellularLocation>
        <location evidence="1">Nucleus</location>
    </subcellularLocation>
</comment>